<protein>
    <submittedName>
        <fullName evidence="1">Uncharacterized protein</fullName>
    </submittedName>
</protein>
<reference evidence="1" key="1">
    <citation type="submission" date="2019-03" db="EMBL/GenBank/DDBJ databases">
        <title>Candidatus Syntrophosphaera thermopropionivorans: a novel player in syntrophic propionate oxidation during anaerobic digestion.</title>
        <authorList>
            <person name="Dyksma S."/>
        </authorList>
    </citation>
    <scope>NUCLEOTIDE SEQUENCE</scope>
    <source>
        <strain evidence="1">W5</strain>
    </source>
</reference>
<sequence length="147" mass="17745">MKKIGILLLLIIISLCACDTNSTKPDEEEIRNIIYDISRDFCWNDINGIMEYVHKDFRHNGMYRDELRLLWNERRNKYQLLNCDISQIYIHNEYATVFMTMTYQSATETVTFFEPDTFGDASYYYFDKGRWQIYGNQEWKSNKIRGR</sequence>
<accession>A0AC61QIN1</accession>
<organism evidence="1 2">
    <name type="scientific">Candidatus Syntrophosphaera thermopropionivorans</name>
    <dbReference type="NCBI Taxonomy" id="2593015"/>
    <lineage>
        <taxon>Bacteria</taxon>
        <taxon>Pseudomonadati</taxon>
        <taxon>Candidatus Cloacimonadota</taxon>
        <taxon>Candidatus Cloacimonadia</taxon>
        <taxon>Candidatus Cloacimonadales</taxon>
        <taxon>Candidatus Cloacimonadaceae</taxon>
        <taxon>Candidatus Syntrophosphaera</taxon>
    </lineage>
</organism>
<gene>
    <name evidence="1" type="ORF">E0946_04970</name>
</gene>
<dbReference type="EMBL" id="SMOG01000014">
    <property type="protein sequence ID" value="TDF72831.1"/>
    <property type="molecule type" value="Genomic_DNA"/>
</dbReference>
<comment type="caution">
    <text evidence="1">The sequence shown here is derived from an EMBL/GenBank/DDBJ whole genome shotgun (WGS) entry which is preliminary data.</text>
</comment>
<dbReference type="Proteomes" id="UP000294588">
    <property type="component" value="Unassembled WGS sequence"/>
</dbReference>
<evidence type="ECO:0000313" key="2">
    <source>
        <dbReference type="Proteomes" id="UP000294588"/>
    </source>
</evidence>
<keyword evidence="2" id="KW-1185">Reference proteome</keyword>
<evidence type="ECO:0000313" key="1">
    <source>
        <dbReference type="EMBL" id="TDF72831.1"/>
    </source>
</evidence>
<proteinExistence type="predicted"/>
<name>A0AC61QIN1_9BACT</name>